<feature type="transmembrane region" description="Helical" evidence="1">
    <location>
        <begin position="76"/>
        <end position="101"/>
    </location>
</feature>
<keyword evidence="1" id="KW-0472">Membrane</keyword>
<dbReference type="AlphaFoldDB" id="A0A2H0B5A7"/>
<keyword evidence="1" id="KW-0812">Transmembrane</keyword>
<keyword evidence="1" id="KW-1133">Transmembrane helix</keyword>
<name>A0A2H0B5A7_9BACT</name>
<evidence type="ECO:0000256" key="1">
    <source>
        <dbReference type="SAM" id="Phobius"/>
    </source>
</evidence>
<proteinExistence type="predicted"/>
<sequence length="115" mass="12003">MELTDFFGTSGAEKPSILDKYTGNDPGALILFANNIMKVMIYGSMIIAVVNLLVSGIQFMSSSGNPEYIKTASGRIWISLLGLVVAGASLVIAGILGLIFFGDATAIISPAIYGP</sequence>
<accession>A0A2H0B5A7</accession>
<evidence type="ECO:0000313" key="3">
    <source>
        <dbReference type="Proteomes" id="UP000231081"/>
    </source>
</evidence>
<comment type="caution">
    <text evidence="2">The sequence shown here is derived from an EMBL/GenBank/DDBJ whole genome shotgun (WGS) entry which is preliminary data.</text>
</comment>
<dbReference type="EMBL" id="PCSQ01000086">
    <property type="protein sequence ID" value="PIP52128.1"/>
    <property type="molecule type" value="Genomic_DNA"/>
</dbReference>
<organism evidence="2 3">
    <name type="scientific">Candidatus Beckwithbacteria bacterium CG23_combo_of_CG06-09_8_20_14_all_47_9</name>
    <dbReference type="NCBI Taxonomy" id="1974498"/>
    <lineage>
        <taxon>Bacteria</taxon>
        <taxon>Candidatus Beckwithiibacteriota</taxon>
    </lineage>
</organism>
<evidence type="ECO:0000313" key="2">
    <source>
        <dbReference type="EMBL" id="PIP52128.1"/>
    </source>
</evidence>
<dbReference type="Proteomes" id="UP000231081">
    <property type="component" value="Unassembled WGS sequence"/>
</dbReference>
<feature type="transmembrane region" description="Helical" evidence="1">
    <location>
        <begin position="39"/>
        <end position="61"/>
    </location>
</feature>
<reference evidence="2 3" key="1">
    <citation type="submission" date="2017-09" db="EMBL/GenBank/DDBJ databases">
        <title>Depth-based differentiation of microbial function through sediment-hosted aquifers and enrichment of novel symbionts in the deep terrestrial subsurface.</title>
        <authorList>
            <person name="Probst A.J."/>
            <person name="Ladd B."/>
            <person name="Jarett J.K."/>
            <person name="Geller-Mcgrath D.E."/>
            <person name="Sieber C.M."/>
            <person name="Emerson J.B."/>
            <person name="Anantharaman K."/>
            <person name="Thomas B.C."/>
            <person name="Malmstrom R."/>
            <person name="Stieglmeier M."/>
            <person name="Klingl A."/>
            <person name="Woyke T."/>
            <person name="Ryan C.M."/>
            <person name="Banfield J.F."/>
        </authorList>
    </citation>
    <scope>NUCLEOTIDE SEQUENCE [LARGE SCALE GENOMIC DNA]</scope>
    <source>
        <strain evidence="2">CG23_combo_of_CG06-09_8_20_14_all_47_9</strain>
    </source>
</reference>
<gene>
    <name evidence="2" type="ORF">COX09_03320</name>
</gene>
<protein>
    <submittedName>
        <fullName evidence="2">Uncharacterized protein</fullName>
    </submittedName>
</protein>